<name>A0ABY9TEP7_9GAMM</name>
<proteinExistence type="predicted"/>
<keyword evidence="4" id="KW-1185">Reference proteome</keyword>
<feature type="chain" id="PRO_5045034349" description="Lipoprotein" evidence="1">
    <location>
        <begin position="19"/>
        <end position="181"/>
    </location>
</feature>
<reference evidence="4" key="1">
    <citation type="submission" date="2023-09" db="EMBL/GenBank/DDBJ databases">
        <authorList>
            <person name="Li S."/>
            <person name="Li X."/>
            <person name="Zhang C."/>
            <person name="Zhao Z."/>
        </authorList>
    </citation>
    <scope>NUCLEOTIDE SEQUENCE [LARGE SCALE GENOMIC DNA]</scope>
    <source>
        <strain evidence="4">SQ345</strain>
    </source>
</reference>
<organism evidence="2 4">
    <name type="scientific">Thalassotalea nanhaiensis</name>
    <dbReference type="NCBI Taxonomy" id="3065648"/>
    <lineage>
        <taxon>Bacteria</taxon>
        <taxon>Pseudomonadati</taxon>
        <taxon>Pseudomonadota</taxon>
        <taxon>Gammaproteobacteria</taxon>
        <taxon>Alteromonadales</taxon>
        <taxon>Colwelliaceae</taxon>
        <taxon>Thalassotalea</taxon>
    </lineage>
</organism>
<accession>A0ABY9TEP7</accession>
<reference evidence="2" key="2">
    <citation type="journal article" date="2024" name="Int. J. Syst. Evol. Microbiol.">
        <title>Thalassotalea psychrophila sp. nov., Thalassotalea nanhaiensis sp. nov. and Thalassotalea fonticola sp. nov., three psychrophilic bacteria isolated from deep-sea sediment.</title>
        <authorList>
            <person name="Li A.Q."/>
            <person name="Qi X.Q."/>
            <person name="Zhang C."/>
            <person name="Huang X.G."/>
            <person name="Wen D.Y."/>
            <person name="Li X.G."/>
            <person name="Zhang W.J."/>
        </authorList>
    </citation>
    <scope>NUCLEOTIDE SEQUENCE</scope>
    <source>
        <strain evidence="2">SQ345</strain>
    </source>
</reference>
<evidence type="ECO:0008006" key="5">
    <source>
        <dbReference type="Google" id="ProtNLM"/>
    </source>
</evidence>
<dbReference type="RefSeq" id="WP_348386427.1">
    <property type="nucleotide sequence ID" value="NZ_CP134146.1"/>
</dbReference>
<evidence type="ECO:0000313" key="2">
    <source>
        <dbReference type="EMBL" id="WNC67263.1"/>
    </source>
</evidence>
<keyword evidence="1" id="KW-0732">Signal</keyword>
<evidence type="ECO:0000256" key="1">
    <source>
        <dbReference type="SAM" id="SignalP"/>
    </source>
</evidence>
<dbReference type="Proteomes" id="UP001248581">
    <property type="component" value="Chromosome"/>
</dbReference>
<gene>
    <name evidence="2" type="ORF">RI845_12115</name>
    <name evidence="3" type="ORF">RI845_12645</name>
</gene>
<sequence length="181" mass="20871">MRNLVTIFLILFSINCFATQQIEDDFIVDGKAYELGQFQYPLENLYKFEDIHSMLGTQGVCTANWRDYKATWELKDNELWINSMVKGACEKEPALVDPVLFFGEEEYPVKVVWYNGDIKLRLSSNDYQTCLDDIGGERPIGYKYSADVYEFSAGKLVYKSKQTITKVWEHALADCTSHGQE</sequence>
<dbReference type="EMBL" id="CP134146">
    <property type="protein sequence ID" value="WNC67365.1"/>
    <property type="molecule type" value="Genomic_DNA"/>
</dbReference>
<evidence type="ECO:0000313" key="4">
    <source>
        <dbReference type="Proteomes" id="UP001248581"/>
    </source>
</evidence>
<feature type="signal peptide" evidence="1">
    <location>
        <begin position="1"/>
        <end position="18"/>
    </location>
</feature>
<evidence type="ECO:0000313" key="3">
    <source>
        <dbReference type="EMBL" id="WNC67365.1"/>
    </source>
</evidence>
<protein>
    <recommendedName>
        <fullName evidence="5">Lipoprotein</fullName>
    </recommendedName>
</protein>
<dbReference type="EMBL" id="CP134146">
    <property type="protein sequence ID" value="WNC67263.1"/>
    <property type="molecule type" value="Genomic_DNA"/>
</dbReference>